<dbReference type="GO" id="GO:0006355">
    <property type="term" value="P:regulation of DNA-templated transcription"/>
    <property type="evidence" value="ECO:0007669"/>
    <property type="project" value="InterPro"/>
</dbReference>
<dbReference type="InterPro" id="IPR011006">
    <property type="entry name" value="CheY-like_superfamily"/>
</dbReference>
<keyword evidence="6 9" id="KW-0238">DNA-binding</keyword>
<dbReference type="OrthoDB" id="5295288at2"/>
<keyword evidence="14" id="KW-1185">Reference proteome</keyword>
<dbReference type="InterPro" id="IPR036388">
    <property type="entry name" value="WH-like_DNA-bd_sf"/>
</dbReference>
<dbReference type="PANTHER" id="PTHR48111:SF4">
    <property type="entry name" value="DNA-BINDING DUAL TRANSCRIPTIONAL REGULATOR OMPR"/>
    <property type="match status" value="1"/>
</dbReference>
<organism evidence="13 14">
    <name type="scientific">Azoarcus indigens</name>
    <dbReference type="NCBI Taxonomy" id="29545"/>
    <lineage>
        <taxon>Bacteria</taxon>
        <taxon>Pseudomonadati</taxon>
        <taxon>Pseudomonadota</taxon>
        <taxon>Betaproteobacteria</taxon>
        <taxon>Rhodocyclales</taxon>
        <taxon>Zoogloeaceae</taxon>
        <taxon>Azoarcus</taxon>
    </lineage>
</organism>
<evidence type="ECO:0000256" key="7">
    <source>
        <dbReference type="ARBA" id="ARBA00023163"/>
    </source>
</evidence>
<dbReference type="SUPFAM" id="SSF52172">
    <property type="entry name" value="CheY-like"/>
    <property type="match status" value="1"/>
</dbReference>
<dbReference type="SMART" id="SM00862">
    <property type="entry name" value="Trans_reg_C"/>
    <property type="match status" value="1"/>
</dbReference>
<evidence type="ECO:0000313" key="14">
    <source>
        <dbReference type="Proteomes" id="UP000295129"/>
    </source>
</evidence>
<dbReference type="CDD" id="cd00383">
    <property type="entry name" value="trans_reg_C"/>
    <property type="match status" value="1"/>
</dbReference>
<dbReference type="PROSITE" id="PS51755">
    <property type="entry name" value="OMPR_PHOB"/>
    <property type="match status" value="1"/>
</dbReference>
<protein>
    <submittedName>
        <fullName evidence="13">DNA-binding response OmpR family regulator</fullName>
    </submittedName>
</protein>
<dbReference type="Pfam" id="PF00072">
    <property type="entry name" value="Response_reg"/>
    <property type="match status" value="1"/>
</dbReference>
<dbReference type="SUPFAM" id="SSF46894">
    <property type="entry name" value="C-terminal effector domain of the bipartite response regulators"/>
    <property type="match status" value="1"/>
</dbReference>
<dbReference type="GO" id="GO:0032993">
    <property type="term" value="C:protein-DNA complex"/>
    <property type="evidence" value="ECO:0007669"/>
    <property type="project" value="TreeGrafter"/>
</dbReference>
<dbReference type="AlphaFoldDB" id="A0A4V3BMX6"/>
<dbReference type="Gene3D" id="1.10.10.10">
    <property type="entry name" value="Winged helix-like DNA-binding domain superfamily/Winged helix DNA-binding domain"/>
    <property type="match status" value="1"/>
</dbReference>
<dbReference type="GO" id="GO:0000156">
    <property type="term" value="F:phosphorelay response regulator activity"/>
    <property type="evidence" value="ECO:0007669"/>
    <property type="project" value="TreeGrafter"/>
</dbReference>
<evidence type="ECO:0000256" key="4">
    <source>
        <dbReference type="ARBA" id="ARBA00023012"/>
    </source>
</evidence>
<dbReference type="PANTHER" id="PTHR48111">
    <property type="entry name" value="REGULATOR OF RPOS"/>
    <property type="match status" value="1"/>
</dbReference>
<keyword evidence="4" id="KW-0902">Two-component regulatory system</keyword>
<sequence length="250" mass="27775">MNTTRPETSAATSPSSTPPTLFVLEDEPEIARLICAALAEYGFRAEHLSTGRQLLSRARQSAPDLCIVDLGLPDMDGMQVVRELQENSPCAVLILTGRNDVTDRVLGLELGADDYLVKPFEPRELVARVRSILRRYQRAAPPEASAERTLARFSGWAFDNGRHVLVAADGREIGLSAAEAGLLALMLRRPNKILSREQLLGEREVDPFDRSIDVRISRLRRKLDDDPQNPKLIRTVYGAGYLLSAQVSWE</sequence>
<keyword evidence="5" id="KW-0805">Transcription regulation</keyword>
<evidence type="ECO:0000256" key="10">
    <source>
        <dbReference type="SAM" id="MobiDB-lite"/>
    </source>
</evidence>
<dbReference type="GO" id="GO:0000976">
    <property type="term" value="F:transcription cis-regulatory region binding"/>
    <property type="evidence" value="ECO:0007669"/>
    <property type="project" value="TreeGrafter"/>
</dbReference>
<dbReference type="SMART" id="SM00448">
    <property type="entry name" value="REC"/>
    <property type="match status" value="1"/>
</dbReference>
<dbReference type="EMBL" id="SNVV01000006">
    <property type="protein sequence ID" value="TDN52442.1"/>
    <property type="molecule type" value="Genomic_DNA"/>
</dbReference>
<evidence type="ECO:0000256" key="9">
    <source>
        <dbReference type="PROSITE-ProRule" id="PRU01091"/>
    </source>
</evidence>
<accession>A0A4V3BMX6</accession>
<evidence type="ECO:0000259" key="11">
    <source>
        <dbReference type="PROSITE" id="PS50110"/>
    </source>
</evidence>
<evidence type="ECO:0000256" key="5">
    <source>
        <dbReference type="ARBA" id="ARBA00023015"/>
    </source>
</evidence>
<comment type="caution">
    <text evidence="13">The sequence shown here is derived from an EMBL/GenBank/DDBJ whole genome shotgun (WGS) entry which is preliminary data.</text>
</comment>
<dbReference type="InterPro" id="IPR016032">
    <property type="entry name" value="Sig_transdc_resp-reg_C-effctor"/>
</dbReference>
<dbReference type="InterPro" id="IPR039420">
    <property type="entry name" value="WalR-like"/>
</dbReference>
<evidence type="ECO:0000256" key="3">
    <source>
        <dbReference type="ARBA" id="ARBA00022553"/>
    </source>
</evidence>
<keyword evidence="7" id="KW-0804">Transcription</keyword>
<name>A0A4V3BMX6_9RHOO</name>
<dbReference type="PROSITE" id="PS50110">
    <property type="entry name" value="RESPONSE_REGULATORY"/>
    <property type="match status" value="1"/>
</dbReference>
<evidence type="ECO:0000313" key="13">
    <source>
        <dbReference type="EMBL" id="TDN52442.1"/>
    </source>
</evidence>
<proteinExistence type="predicted"/>
<dbReference type="FunFam" id="1.10.10.10:FF:000099">
    <property type="entry name" value="Two-component system response regulator TorR"/>
    <property type="match status" value="1"/>
</dbReference>
<evidence type="ECO:0000256" key="1">
    <source>
        <dbReference type="ARBA" id="ARBA00004496"/>
    </source>
</evidence>
<dbReference type="Proteomes" id="UP000295129">
    <property type="component" value="Unassembled WGS sequence"/>
</dbReference>
<feature type="domain" description="OmpR/PhoB-type" evidence="12">
    <location>
        <begin position="148"/>
        <end position="245"/>
    </location>
</feature>
<dbReference type="InterPro" id="IPR001789">
    <property type="entry name" value="Sig_transdc_resp-reg_receiver"/>
</dbReference>
<comment type="subcellular location">
    <subcellularLocation>
        <location evidence="1">Cytoplasm</location>
    </subcellularLocation>
</comment>
<feature type="region of interest" description="Disordered" evidence="10">
    <location>
        <begin position="1"/>
        <end position="20"/>
    </location>
</feature>
<dbReference type="Pfam" id="PF00486">
    <property type="entry name" value="Trans_reg_C"/>
    <property type="match status" value="1"/>
</dbReference>
<gene>
    <name evidence="13" type="ORF">C7389_106141</name>
</gene>
<dbReference type="Gene3D" id="3.40.50.2300">
    <property type="match status" value="1"/>
</dbReference>
<reference evidence="13 14" key="1">
    <citation type="submission" date="2019-03" db="EMBL/GenBank/DDBJ databases">
        <title>Genomic Encyclopedia of Type Strains, Phase IV (KMG-IV): sequencing the most valuable type-strain genomes for metagenomic binning, comparative biology and taxonomic classification.</title>
        <authorList>
            <person name="Goeker M."/>
        </authorList>
    </citation>
    <scope>NUCLEOTIDE SEQUENCE [LARGE SCALE GENOMIC DNA]</scope>
    <source>
        <strain evidence="13 14">DSM 12121</strain>
    </source>
</reference>
<evidence type="ECO:0000256" key="2">
    <source>
        <dbReference type="ARBA" id="ARBA00022490"/>
    </source>
</evidence>
<dbReference type="Gene3D" id="6.10.250.690">
    <property type="match status" value="1"/>
</dbReference>
<dbReference type="GO" id="GO:0005829">
    <property type="term" value="C:cytosol"/>
    <property type="evidence" value="ECO:0007669"/>
    <property type="project" value="TreeGrafter"/>
</dbReference>
<feature type="domain" description="Response regulatory" evidence="11">
    <location>
        <begin position="20"/>
        <end position="133"/>
    </location>
</feature>
<evidence type="ECO:0000256" key="8">
    <source>
        <dbReference type="PROSITE-ProRule" id="PRU00169"/>
    </source>
</evidence>
<dbReference type="InterPro" id="IPR001867">
    <property type="entry name" value="OmpR/PhoB-type_DNA-bd"/>
</dbReference>
<keyword evidence="3 8" id="KW-0597">Phosphoprotein</keyword>
<dbReference type="RefSeq" id="WP_133590545.1">
    <property type="nucleotide sequence ID" value="NZ_SNVV01000006.1"/>
</dbReference>
<evidence type="ECO:0000259" key="12">
    <source>
        <dbReference type="PROSITE" id="PS51755"/>
    </source>
</evidence>
<keyword evidence="2" id="KW-0963">Cytoplasm</keyword>
<feature type="modified residue" description="4-aspartylphosphate" evidence="8">
    <location>
        <position position="69"/>
    </location>
</feature>
<feature type="DNA-binding region" description="OmpR/PhoB-type" evidence="9">
    <location>
        <begin position="148"/>
        <end position="245"/>
    </location>
</feature>
<evidence type="ECO:0000256" key="6">
    <source>
        <dbReference type="ARBA" id="ARBA00023125"/>
    </source>
</evidence>